<name>A0A9D1H2X9_9FIRM</name>
<dbReference type="EMBL" id="DVLU01000065">
    <property type="protein sequence ID" value="HIT85570.1"/>
    <property type="molecule type" value="Genomic_DNA"/>
</dbReference>
<dbReference type="Pfam" id="PF06541">
    <property type="entry name" value="ABC_trans_CmpB"/>
    <property type="match status" value="1"/>
</dbReference>
<evidence type="ECO:0000313" key="4">
    <source>
        <dbReference type="Proteomes" id="UP000824165"/>
    </source>
</evidence>
<feature type="transmembrane region" description="Helical" evidence="2">
    <location>
        <begin position="69"/>
        <end position="89"/>
    </location>
</feature>
<accession>A0A9D1H2X9</accession>
<keyword evidence="2" id="KW-1133">Transmembrane helix</keyword>
<reference evidence="3" key="2">
    <citation type="journal article" date="2021" name="PeerJ">
        <title>Extensive microbial diversity within the chicken gut microbiome revealed by metagenomics and culture.</title>
        <authorList>
            <person name="Gilroy R."/>
            <person name="Ravi A."/>
            <person name="Getino M."/>
            <person name="Pursley I."/>
            <person name="Horton D.L."/>
            <person name="Alikhan N.F."/>
            <person name="Baker D."/>
            <person name="Gharbi K."/>
            <person name="Hall N."/>
            <person name="Watson M."/>
            <person name="Adriaenssens E.M."/>
            <person name="Foster-Nyarko E."/>
            <person name="Jarju S."/>
            <person name="Secka A."/>
            <person name="Antonio M."/>
            <person name="Oren A."/>
            <person name="Chaudhuri R.R."/>
            <person name="La Ragione R."/>
            <person name="Hildebrand F."/>
            <person name="Pallen M.J."/>
        </authorList>
    </citation>
    <scope>NUCLEOTIDE SEQUENCE</scope>
    <source>
        <strain evidence="3">CHK181-108</strain>
    </source>
</reference>
<dbReference type="AlphaFoldDB" id="A0A9D1H2X9"/>
<dbReference type="InterPro" id="IPR010540">
    <property type="entry name" value="CmpB_TMEM229"/>
</dbReference>
<comment type="caution">
    <text evidence="3">The sequence shown here is derived from an EMBL/GenBank/DDBJ whole genome shotgun (WGS) entry which is preliminary data.</text>
</comment>
<dbReference type="Proteomes" id="UP000824165">
    <property type="component" value="Unassembled WGS sequence"/>
</dbReference>
<keyword evidence="1" id="KW-0175">Coiled coil</keyword>
<feature type="transmembrane region" description="Helical" evidence="2">
    <location>
        <begin position="145"/>
        <end position="168"/>
    </location>
</feature>
<feature type="transmembrane region" description="Helical" evidence="2">
    <location>
        <begin position="12"/>
        <end position="36"/>
    </location>
</feature>
<sequence length="266" mass="30289">MGIYSFCDIALMFFIYSFIGWMLEVVFFTVTTGGFVNRGFLNGPVCPIYGVGALLVIMCLLPLKEHFLLLYICSVIITSALEFITGMVLEKVYHVRWWDYSDHPFNLKGHICLGFSLMWGVACVVLMYVIHPPISAMTLKLGDTLKTVIVCVFGAAFVSDIAVTVATLKKLRLRLRTMHRIADKMHELSDGVGRHVFEAAESAVKRYDKITESDEFKELKEKYNKLIEENGALQKRIIKAFPTMRSKNHSAVLKAVREKIERHKKK</sequence>
<feature type="transmembrane region" description="Helical" evidence="2">
    <location>
        <begin position="43"/>
        <end position="63"/>
    </location>
</feature>
<keyword evidence="2" id="KW-0472">Membrane</keyword>
<evidence type="ECO:0000256" key="1">
    <source>
        <dbReference type="SAM" id="Coils"/>
    </source>
</evidence>
<proteinExistence type="predicted"/>
<gene>
    <name evidence="3" type="ORF">IAA60_06655</name>
</gene>
<feature type="transmembrane region" description="Helical" evidence="2">
    <location>
        <begin position="110"/>
        <end position="130"/>
    </location>
</feature>
<protein>
    <submittedName>
        <fullName evidence="3">ABC transporter permease</fullName>
    </submittedName>
</protein>
<organism evidence="3 4">
    <name type="scientific">Candidatus Ornithomonoglobus intestinigallinarum</name>
    <dbReference type="NCBI Taxonomy" id="2840894"/>
    <lineage>
        <taxon>Bacteria</taxon>
        <taxon>Bacillati</taxon>
        <taxon>Bacillota</taxon>
        <taxon>Clostridia</taxon>
        <taxon>Candidatus Ornithomonoglobus</taxon>
    </lineage>
</organism>
<reference evidence="3" key="1">
    <citation type="submission" date="2020-10" db="EMBL/GenBank/DDBJ databases">
        <authorList>
            <person name="Gilroy R."/>
        </authorList>
    </citation>
    <scope>NUCLEOTIDE SEQUENCE</scope>
    <source>
        <strain evidence="3">CHK181-108</strain>
    </source>
</reference>
<keyword evidence="2" id="KW-0812">Transmembrane</keyword>
<feature type="coiled-coil region" evidence="1">
    <location>
        <begin position="209"/>
        <end position="236"/>
    </location>
</feature>
<evidence type="ECO:0000313" key="3">
    <source>
        <dbReference type="EMBL" id="HIT85570.1"/>
    </source>
</evidence>
<evidence type="ECO:0000256" key="2">
    <source>
        <dbReference type="SAM" id="Phobius"/>
    </source>
</evidence>